<dbReference type="Gene3D" id="3.30.160.60">
    <property type="entry name" value="Classic Zinc Finger"/>
    <property type="match status" value="1"/>
</dbReference>
<feature type="compositionally biased region" description="Basic and acidic residues" evidence="2">
    <location>
        <begin position="594"/>
        <end position="618"/>
    </location>
</feature>
<protein>
    <submittedName>
        <fullName evidence="4">S phase cyclin A-associated protein in the endoplasmic reticulum</fullName>
    </submittedName>
</protein>
<proteinExistence type="predicted"/>
<feature type="compositionally biased region" description="Low complexity" evidence="2">
    <location>
        <begin position="161"/>
        <end position="180"/>
    </location>
</feature>
<feature type="region of interest" description="Disordered" evidence="2">
    <location>
        <begin position="258"/>
        <end position="318"/>
    </location>
</feature>
<dbReference type="GO" id="GO:0008270">
    <property type="term" value="F:zinc ion binding"/>
    <property type="evidence" value="ECO:0007669"/>
    <property type="project" value="InterPro"/>
</dbReference>
<evidence type="ECO:0000313" key="5">
    <source>
        <dbReference type="Proteomes" id="UP000440578"/>
    </source>
</evidence>
<accession>A0A6A4VSX5</accession>
<gene>
    <name evidence="4" type="primary">SCAPER</name>
    <name evidence="4" type="ORF">FJT64_007656</name>
</gene>
<feature type="compositionally biased region" description="Pro residues" evidence="2">
    <location>
        <begin position="290"/>
        <end position="299"/>
    </location>
</feature>
<dbReference type="SUPFAM" id="SSF57667">
    <property type="entry name" value="beta-beta-alpha zinc fingers"/>
    <property type="match status" value="1"/>
</dbReference>
<feature type="compositionally biased region" description="Low complexity" evidence="2">
    <location>
        <begin position="49"/>
        <end position="69"/>
    </location>
</feature>
<feature type="domain" description="U1-type" evidence="3">
    <location>
        <begin position="680"/>
        <end position="714"/>
    </location>
</feature>
<evidence type="ECO:0000313" key="4">
    <source>
        <dbReference type="EMBL" id="KAF0294704.1"/>
    </source>
</evidence>
<feature type="region of interest" description="Disordered" evidence="2">
    <location>
        <begin position="85"/>
        <end position="122"/>
    </location>
</feature>
<comment type="caution">
    <text evidence="4">The sequence shown here is derived from an EMBL/GenBank/DDBJ whole genome shotgun (WGS) entry which is preliminary data.</text>
</comment>
<dbReference type="SMART" id="SM00451">
    <property type="entry name" value="ZnF_U1"/>
    <property type="match status" value="1"/>
</dbReference>
<dbReference type="EMBL" id="VIIS01001669">
    <property type="protein sequence ID" value="KAF0294704.1"/>
    <property type="molecule type" value="Genomic_DNA"/>
</dbReference>
<dbReference type="Proteomes" id="UP000440578">
    <property type="component" value="Unassembled WGS sequence"/>
</dbReference>
<dbReference type="InterPro" id="IPR003604">
    <property type="entry name" value="Matrin/U1-like-C_Znf_C2H2"/>
</dbReference>
<evidence type="ECO:0000256" key="1">
    <source>
        <dbReference type="SAM" id="Coils"/>
    </source>
</evidence>
<dbReference type="OrthoDB" id="6381435at2759"/>
<keyword evidence="5" id="KW-1185">Reference proteome</keyword>
<feature type="compositionally biased region" description="Basic and acidic residues" evidence="2">
    <location>
        <begin position="630"/>
        <end position="649"/>
    </location>
</feature>
<dbReference type="GO" id="GO:0003676">
    <property type="term" value="F:nucleic acid binding"/>
    <property type="evidence" value="ECO:0007669"/>
    <property type="project" value="InterPro"/>
</dbReference>
<dbReference type="PANTHER" id="PTHR31434">
    <property type="entry name" value="S PHASE CYCLIN A-ASSOCIATED PROTEIN IN THE ENDOPLASMIC RETICULUM"/>
    <property type="match status" value="1"/>
</dbReference>
<organism evidence="4 5">
    <name type="scientific">Amphibalanus amphitrite</name>
    <name type="common">Striped barnacle</name>
    <name type="synonym">Balanus amphitrite</name>
    <dbReference type="NCBI Taxonomy" id="1232801"/>
    <lineage>
        <taxon>Eukaryota</taxon>
        <taxon>Metazoa</taxon>
        <taxon>Ecdysozoa</taxon>
        <taxon>Arthropoda</taxon>
        <taxon>Crustacea</taxon>
        <taxon>Multicrustacea</taxon>
        <taxon>Cirripedia</taxon>
        <taxon>Thoracica</taxon>
        <taxon>Thoracicalcarea</taxon>
        <taxon>Balanomorpha</taxon>
        <taxon>Balanoidea</taxon>
        <taxon>Balanidae</taxon>
        <taxon>Amphibalaninae</taxon>
        <taxon>Amphibalanus</taxon>
    </lineage>
</organism>
<name>A0A6A4VSX5_AMPAM</name>
<feature type="region of interest" description="Disordered" evidence="2">
    <location>
        <begin position="349"/>
        <end position="377"/>
    </location>
</feature>
<keyword evidence="1" id="KW-0175">Coiled coil</keyword>
<dbReference type="AlphaFoldDB" id="A0A6A4VSX5"/>
<dbReference type="Pfam" id="PF12874">
    <property type="entry name" value="zf-met"/>
    <property type="match status" value="1"/>
</dbReference>
<feature type="region of interest" description="Disordered" evidence="2">
    <location>
        <begin position="545"/>
        <end position="568"/>
    </location>
</feature>
<evidence type="ECO:0000259" key="3">
    <source>
        <dbReference type="SMART" id="SM00451"/>
    </source>
</evidence>
<feature type="region of interest" description="Disordered" evidence="2">
    <location>
        <begin position="39"/>
        <end position="69"/>
    </location>
</feature>
<sequence length="1236" mass="135354">MNFCFFKSGSCDGESYFYFLCVTPAFCLQPAGRGTAVSSAASATRPERPGLAARRAARGGASRAAGPPPVVRSAAVGRAAAAAAAGRPVSAGPGRGGPTALQRSATVCSAEPRPSPAQLYSSCVKSRSNSSLSSTASSSGHSWADRVRGVAAPAGPPPPAALAGPAAAPAAAETADPAGGTVPAAPSDDDGGGWETVKSRSRSRLSSLNQGQVRAPLQRKGSAEAACGGGGRPYSARARFHQPTSAVSLPSLAAAAGQPAVERAERRPSGVSERVARRAAVGRGAARAAAPPPPPPPDSPALRRSRERLDEDSVDEEMVQAERALESAIVAERHLEQQLAETESCVIEVDTETDGDSTSIDTECEGDGGPTEPPSRSLIEDQYAPELDSLSWGDRMDLLEELEELSSRTPGRGLQMHEKLSSPSRKKALSETIRLHQERQQKASRMRRTLMDRKTQKLSEISIKIEEVRQQKEQLLEQRRLMLERKMARAEEKRRKHLQDIVRRAHDEEEKAKEIAFINELEAKNKRHEFYSQIQTQEARLAGIQEERQRRQEEKAAKEAAVEEKRRALEQERRVKLEELRQKRKERLERIHREQRDKEKERLEMAREKQRDRDERRSALHAAQQANTEELQRRIQQKQEESARRHEENMVQIRQRALELSVRSAAAGGDDTAAQLAPYDTKKMCTLCNVLIGSEVYLLTHLRGRQHQEAVRAAAGSDLAGEELLLYNLRHITDAAPHQIINMTFDKERHKALRKRCKKIKARMVARQQEYARSSQARPAPVESPHRAKLTKCVKDLSKVVAGQGRGPWPNAAVSALDRTLGEMLRILDKGISADQLSLCAAGGLQVLSDIIALIQEELAKDVEIVPARTVSNVSRTLAAACRQSADNCLHVINSNMVGAALDLLMTRLTRLSSTCAASGGVRCDPGAAALMQLTSALLSALTGPDLSHQRWALLQDVCSYLVCVGTVDKISSFFSCVQGGPDSEPHLADFLTQSLRLLRAMAALLTARHPQSTQSKEPLDRTGLIATLQVTQLCGVVSLLYDALLRHHSPAQRRSTPPPPLDQATVLLAAEALSTLLQLAQLDLHMFQLCLGFEGRSVEFRHVTSYLLWYCSHHEQPNLLRLVIQTAGYFAARCYDNQMVLQKGNMPTVLQQLLTLPFAHFSDPQLTVVLFPTLLACCMDNAQTRAILDQELSYQILEDFLKQESSRGCHLVRVLLSTDEESASVRSGSVASSRS</sequence>
<dbReference type="PANTHER" id="PTHR31434:SF2">
    <property type="entry name" value="S PHASE CYCLIN A-ASSOCIATED PROTEIN IN THE ENDOPLASMIC RETICULUM"/>
    <property type="match status" value="1"/>
</dbReference>
<feature type="region of interest" description="Disordered" evidence="2">
    <location>
        <begin position="148"/>
        <end position="237"/>
    </location>
</feature>
<evidence type="ECO:0000256" key="2">
    <source>
        <dbReference type="SAM" id="MobiDB-lite"/>
    </source>
</evidence>
<feature type="compositionally biased region" description="Low complexity" evidence="2">
    <location>
        <begin position="278"/>
        <end position="289"/>
    </location>
</feature>
<dbReference type="InterPro" id="IPR013087">
    <property type="entry name" value="Znf_C2H2_type"/>
</dbReference>
<feature type="coiled-coil region" evidence="1">
    <location>
        <begin position="451"/>
        <end position="500"/>
    </location>
</feature>
<feature type="region of interest" description="Disordered" evidence="2">
    <location>
        <begin position="594"/>
        <end position="649"/>
    </location>
</feature>
<reference evidence="4 5" key="1">
    <citation type="submission" date="2019-07" db="EMBL/GenBank/DDBJ databases">
        <title>Draft genome assembly of a fouling barnacle, Amphibalanus amphitrite (Darwin, 1854): The first reference genome for Thecostraca.</title>
        <authorList>
            <person name="Kim W."/>
        </authorList>
    </citation>
    <scope>NUCLEOTIDE SEQUENCE [LARGE SCALE GENOMIC DNA]</scope>
    <source>
        <strain evidence="4">SNU_AA5</strain>
        <tissue evidence="4">Soma without cirri and trophi</tissue>
    </source>
</reference>
<feature type="region of interest" description="Disordered" evidence="2">
    <location>
        <begin position="406"/>
        <end position="427"/>
    </location>
</feature>
<dbReference type="InterPro" id="IPR036236">
    <property type="entry name" value="Znf_C2H2_sf"/>
</dbReference>